<comment type="caution">
    <text evidence="9">The sequence shown here is derived from an EMBL/GenBank/DDBJ whole genome shotgun (WGS) entry which is preliminary data.</text>
</comment>
<dbReference type="GO" id="GO:0046452">
    <property type="term" value="P:dihydrofolate metabolic process"/>
    <property type="evidence" value="ECO:0007669"/>
    <property type="project" value="TreeGrafter"/>
</dbReference>
<keyword evidence="5 7" id="KW-0521">NADP</keyword>
<dbReference type="PROSITE" id="PS51330">
    <property type="entry name" value="DHFR_2"/>
    <property type="match status" value="1"/>
</dbReference>
<dbReference type="Pfam" id="PF00186">
    <property type="entry name" value="DHFR_1"/>
    <property type="match status" value="1"/>
</dbReference>
<gene>
    <name evidence="9" type="ORF">E3T53_09630</name>
</gene>
<dbReference type="SUPFAM" id="SSF53597">
    <property type="entry name" value="Dihydrofolate reductase-like"/>
    <property type="match status" value="1"/>
</dbReference>
<comment type="function">
    <text evidence="7">Key enzyme in folate metabolism. Catalyzes an essential reaction for de novo glycine and purine synthesis, and for DNA precursor synthesis.</text>
</comment>
<comment type="similarity">
    <text evidence="2 7">Belongs to the dihydrofolate reductase family.</text>
</comment>
<dbReference type="PANTHER" id="PTHR48069:SF3">
    <property type="entry name" value="DIHYDROFOLATE REDUCTASE"/>
    <property type="match status" value="1"/>
</dbReference>
<protein>
    <recommendedName>
        <fullName evidence="3 7">Dihydrofolate reductase</fullName>
        <ecNumber evidence="3 7">1.5.1.3</ecNumber>
    </recommendedName>
</protein>
<reference evidence="9 10" key="1">
    <citation type="submission" date="2019-03" db="EMBL/GenBank/DDBJ databases">
        <title>Genomics of glacier-inhabiting Cryobacterium strains.</title>
        <authorList>
            <person name="Liu Q."/>
            <person name="Xin Y.-H."/>
        </authorList>
    </citation>
    <scope>NUCLEOTIDE SEQUENCE [LARGE SCALE GENOMIC DNA]</scope>
    <source>
        <strain evidence="9 10">CGMCC 1.4292</strain>
    </source>
</reference>
<evidence type="ECO:0000256" key="3">
    <source>
        <dbReference type="ARBA" id="ARBA00012856"/>
    </source>
</evidence>
<evidence type="ECO:0000256" key="7">
    <source>
        <dbReference type="PIRNR" id="PIRNR000194"/>
    </source>
</evidence>
<keyword evidence="6 7" id="KW-0560">Oxidoreductase</keyword>
<dbReference type="GO" id="GO:0046654">
    <property type="term" value="P:tetrahydrofolate biosynthetic process"/>
    <property type="evidence" value="ECO:0007669"/>
    <property type="project" value="UniProtKB-UniPathway"/>
</dbReference>
<dbReference type="PANTHER" id="PTHR48069">
    <property type="entry name" value="DIHYDROFOLATE REDUCTASE"/>
    <property type="match status" value="1"/>
</dbReference>
<keyword evidence="10" id="KW-1185">Reference proteome</keyword>
<dbReference type="GO" id="GO:0006730">
    <property type="term" value="P:one-carbon metabolic process"/>
    <property type="evidence" value="ECO:0007669"/>
    <property type="project" value="UniProtKB-KW"/>
</dbReference>
<dbReference type="GO" id="GO:0004146">
    <property type="term" value="F:dihydrofolate reductase activity"/>
    <property type="evidence" value="ECO:0007669"/>
    <property type="project" value="UniProtKB-EC"/>
</dbReference>
<evidence type="ECO:0000256" key="2">
    <source>
        <dbReference type="ARBA" id="ARBA00009539"/>
    </source>
</evidence>
<organism evidence="9 10">
    <name type="scientific">Cryobacterium psychrophilum</name>
    <dbReference type="NCBI Taxonomy" id="41988"/>
    <lineage>
        <taxon>Bacteria</taxon>
        <taxon>Bacillati</taxon>
        <taxon>Actinomycetota</taxon>
        <taxon>Actinomycetes</taxon>
        <taxon>Micrococcales</taxon>
        <taxon>Microbacteriaceae</taxon>
        <taxon>Cryobacterium</taxon>
    </lineage>
</organism>
<dbReference type="Gene3D" id="3.40.430.10">
    <property type="entry name" value="Dihydrofolate Reductase, subunit A"/>
    <property type="match status" value="1"/>
</dbReference>
<dbReference type="AlphaFoldDB" id="A0A4Y8KRA3"/>
<proteinExistence type="inferred from homology"/>
<dbReference type="UniPathway" id="UPA00077">
    <property type="reaction ID" value="UER00158"/>
</dbReference>
<evidence type="ECO:0000259" key="8">
    <source>
        <dbReference type="PROSITE" id="PS51330"/>
    </source>
</evidence>
<accession>A0A4Y8KRA3</accession>
<evidence type="ECO:0000256" key="6">
    <source>
        <dbReference type="ARBA" id="ARBA00023002"/>
    </source>
</evidence>
<dbReference type="InterPro" id="IPR012259">
    <property type="entry name" value="DHFR"/>
</dbReference>
<dbReference type="PIRSF" id="PIRSF000194">
    <property type="entry name" value="DHFR"/>
    <property type="match status" value="1"/>
</dbReference>
<evidence type="ECO:0000256" key="1">
    <source>
        <dbReference type="ARBA" id="ARBA00004903"/>
    </source>
</evidence>
<comment type="pathway">
    <text evidence="1 7">Cofactor biosynthesis; tetrahydrofolate biosynthesis; 5,6,7,8-tetrahydrofolate from 7,8-dihydrofolate: step 1/1.</text>
</comment>
<keyword evidence="4 7" id="KW-0554">One-carbon metabolism</keyword>
<comment type="catalytic activity">
    <reaction evidence="7">
        <text>(6S)-5,6,7,8-tetrahydrofolate + NADP(+) = 7,8-dihydrofolate + NADPH + H(+)</text>
        <dbReference type="Rhea" id="RHEA:15009"/>
        <dbReference type="ChEBI" id="CHEBI:15378"/>
        <dbReference type="ChEBI" id="CHEBI:57451"/>
        <dbReference type="ChEBI" id="CHEBI:57453"/>
        <dbReference type="ChEBI" id="CHEBI:57783"/>
        <dbReference type="ChEBI" id="CHEBI:58349"/>
        <dbReference type="EC" id="1.5.1.3"/>
    </reaction>
</comment>
<sequence length="170" mass="18939">MSNVLTLVWAQSRNGIIGRDGTLPWHLPEDLAHFARLTRGGIVLMGRRTWDSLPPRFRPLPDRRNIVLTRQPGWHAVGASVAHAMEEAATLTSGRDLWVIGGRGVFDLFLERADRLEVTEINADVAGDTHAPPLDARWRIESADPTAGWHESSTGLEYRFLRYVPVALAS</sequence>
<dbReference type="GO" id="GO:0005829">
    <property type="term" value="C:cytosol"/>
    <property type="evidence" value="ECO:0007669"/>
    <property type="project" value="TreeGrafter"/>
</dbReference>
<evidence type="ECO:0000313" key="10">
    <source>
        <dbReference type="Proteomes" id="UP000298218"/>
    </source>
</evidence>
<dbReference type="GO" id="GO:0046655">
    <property type="term" value="P:folic acid metabolic process"/>
    <property type="evidence" value="ECO:0007669"/>
    <property type="project" value="TreeGrafter"/>
</dbReference>
<dbReference type="OrthoDB" id="9804315at2"/>
<name>A0A4Y8KRA3_9MICO</name>
<dbReference type="CDD" id="cd00209">
    <property type="entry name" value="DHFR"/>
    <property type="match status" value="1"/>
</dbReference>
<dbReference type="InterPro" id="IPR024072">
    <property type="entry name" value="DHFR-like_dom_sf"/>
</dbReference>
<dbReference type="InterPro" id="IPR001796">
    <property type="entry name" value="DHFR_dom"/>
</dbReference>
<evidence type="ECO:0000313" key="9">
    <source>
        <dbReference type="EMBL" id="TFD78444.1"/>
    </source>
</evidence>
<evidence type="ECO:0000256" key="4">
    <source>
        <dbReference type="ARBA" id="ARBA00022563"/>
    </source>
</evidence>
<dbReference type="GO" id="GO:0050661">
    <property type="term" value="F:NADP binding"/>
    <property type="evidence" value="ECO:0007669"/>
    <property type="project" value="InterPro"/>
</dbReference>
<dbReference type="Proteomes" id="UP000298218">
    <property type="component" value="Unassembled WGS sequence"/>
</dbReference>
<dbReference type="EMBL" id="SOHQ01000028">
    <property type="protein sequence ID" value="TFD78444.1"/>
    <property type="molecule type" value="Genomic_DNA"/>
</dbReference>
<feature type="domain" description="DHFR" evidence="8">
    <location>
        <begin position="4"/>
        <end position="165"/>
    </location>
</feature>
<dbReference type="EC" id="1.5.1.3" evidence="3 7"/>
<evidence type="ECO:0000256" key="5">
    <source>
        <dbReference type="ARBA" id="ARBA00022857"/>
    </source>
</evidence>
<dbReference type="PRINTS" id="PR00070">
    <property type="entry name" value="DHFR"/>
</dbReference>